<organism evidence="1 2">
    <name type="scientific">Lagenidium giganteum</name>
    <dbReference type="NCBI Taxonomy" id="4803"/>
    <lineage>
        <taxon>Eukaryota</taxon>
        <taxon>Sar</taxon>
        <taxon>Stramenopiles</taxon>
        <taxon>Oomycota</taxon>
        <taxon>Peronosporomycetes</taxon>
        <taxon>Pythiales</taxon>
        <taxon>Pythiaceae</taxon>
    </lineage>
</organism>
<keyword evidence="2" id="KW-1185">Reference proteome</keyword>
<evidence type="ECO:0000313" key="2">
    <source>
        <dbReference type="Proteomes" id="UP001146120"/>
    </source>
</evidence>
<sequence length="70" mass="7884">MKHAQIMKELHLQLIRLTEQDLASAAFVSVQFPALPAPRPPTVHVAVQVDKWQAVNGSKKRRHRAKYAAC</sequence>
<reference evidence="1" key="1">
    <citation type="submission" date="2022-11" db="EMBL/GenBank/DDBJ databases">
        <authorList>
            <person name="Morgan W.R."/>
            <person name="Tartar A."/>
        </authorList>
    </citation>
    <scope>NUCLEOTIDE SEQUENCE</scope>
    <source>
        <strain evidence="1">ARSEF 373</strain>
    </source>
</reference>
<dbReference type="EMBL" id="DAKRPA010000020">
    <property type="protein sequence ID" value="DBA03375.1"/>
    <property type="molecule type" value="Genomic_DNA"/>
</dbReference>
<name>A0AAV2ZBR0_9STRA</name>
<proteinExistence type="predicted"/>
<protein>
    <submittedName>
        <fullName evidence="1">Uncharacterized protein</fullName>
    </submittedName>
</protein>
<dbReference type="Proteomes" id="UP001146120">
    <property type="component" value="Unassembled WGS sequence"/>
</dbReference>
<accession>A0AAV2ZBR0</accession>
<gene>
    <name evidence="1" type="ORF">N0F65_004652</name>
</gene>
<dbReference type="AlphaFoldDB" id="A0AAV2ZBR0"/>
<reference evidence="1" key="2">
    <citation type="journal article" date="2023" name="Microbiol Resour">
        <title>Decontamination and Annotation of the Draft Genome Sequence of the Oomycete Lagenidium giganteum ARSEF 373.</title>
        <authorList>
            <person name="Morgan W.R."/>
            <person name="Tartar A."/>
        </authorList>
    </citation>
    <scope>NUCLEOTIDE SEQUENCE</scope>
    <source>
        <strain evidence="1">ARSEF 373</strain>
    </source>
</reference>
<comment type="caution">
    <text evidence="1">The sequence shown here is derived from an EMBL/GenBank/DDBJ whole genome shotgun (WGS) entry which is preliminary data.</text>
</comment>
<evidence type="ECO:0000313" key="1">
    <source>
        <dbReference type="EMBL" id="DBA03375.1"/>
    </source>
</evidence>